<evidence type="ECO:0000313" key="3">
    <source>
        <dbReference type="Proteomes" id="UP000288197"/>
    </source>
</evidence>
<dbReference type="Pfam" id="PF13462">
    <property type="entry name" value="Thioredoxin_4"/>
    <property type="match status" value="1"/>
</dbReference>
<dbReference type="SUPFAM" id="SSF52833">
    <property type="entry name" value="Thioredoxin-like"/>
    <property type="match status" value="1"/>
</dbReference>
<name>A0A369B0G5_9ENTE</name>
<protein>
    <submittedName>
        <fullName evidence="2">Thioredoxin</fullName>
    </submittedName>
</protein>
<dbReference type="RefSeq" id="WP_114289240.1">
    <property type="nucleotide sequence ID" value="NZ_CP122523.1"/>
</dbReference>
<dbReference type="EMBL" id="NGJX01000004">
    <property type="protein sequence ID" value="RSU02671.1"/>
    <property type="molecule type" value="Genomic_DNA"/>
</dbReference>
<dbReference type="Proteomes" id="UP000288197">
    <property type="component" value="Unassembled WGS sequence"/>
</dbReference>
<dbReference type="CDD" id="cd02972">
    <property type="entry name" value="DsbA_family"/>
    <property type="match status" value="1"/>
</dbReference>
<dbReference type="Gene3D" id="3.40.30.10">
    <property type="entry name" value="Glutaredoxin"/>
    <property type="match status" value="1"/>
</dbReference>
<evidence type="ECO:0000259" key="1">
    <source>
        <dbReference type="Pfam" id="PF13462"/>
    </source>
</evidence>
<reference evidence="2 3" key="1">
    <citation type="submission" date="2017-05" db="EMBL/GenBank/DDBJ databases">
        <title>Vagococcus spp. assemblies.</title>
        <authorList>
            <person name="Gulvik C.A."/>
        </authorList>
    </citation>
    <scope>NUCLEOTIDE SEQUENCE [LARGE SCALE GENOMIC DNA]</scope>
    <source>
        <strain evidence="2 3">NCFB 2497</strain>
    </source>
</reference>
<dbReference type="Gene3D" id="1.10.1200.90">
    <property type="entry name" value="DsbA-like domain"/>
    <property type="match status" value="1"/>
</dbReference>
<dbReference type="AlphaFoldDB" id="A0A369B0G5"/>
<proteinExistence type="predicted"/>
<feature type="domain" description="Thioredoxin-like fold" evidence="1">
    <location>
        <begin position="14"/>
        <end position="171"/>
    </location>
</feature>
<dbReference type="GeneID" id="63146045"/>
<organism evidence="2 3">
    <name type="scientific">Vagococcus fluvialis</name>
    <dbReference type="NCBI Taxonomy" id="2738"/>
    <lineage>
        <taxon>Bacteria</taxon>
        <taxon>Bacillati</taxon>
        <taxon>Bacillota</taxon>
        <taxon>Bacilli</taxon>
        <taxon>Lactobacillales</taxon>
        <taxon>Enterococcaceae</taxon>
        <taxon>Vagococcus</taxon>
    </lineage>
</organism>
<sequence length="171" mass="19213">MGMTDVDVSKLNTTNGIKVGDSDAPVKIIEFINIRCPYCRQWFDEKNDLLQEYVNAGKIERIIKLFDKEKPALAKGNIMHHHVPTDASAMSAIKAIYDTQDIWGDLEDHTEIADYAVNTLGLSLQDNDEMSQAILEEAIDANVFFIPTVIIGDQVFDQKISNEELIALLEK</sequence>
<dbReference type="OrthoDB" id="117402at2"/>
<evidence type="ECO:0000313" key="2">
    <source>
        <dbReference type="EMBL" id="RSU02671.1"/>
    </source>
</evidence>
<accession>A0A369B0G5</accession>
<keyword evidence="3" id="KW-1185">Reference proteome</keyword>
<dbReference type="InterPro" id="IPR036249">
    <property type="entry name" value="Thioredoxin-like_sf"/>
</dbReference>
<dbReference type="InterPro" id="IPR012336">
    <property type="entry name" value="Thioredoxin-like_fold"/>
</dbReference>
<gene>
    <name evidence="2" type="ORF">CBF32_05225</name>
</gene>
<comment type="caution">
    <text evidence="2">The sequence shown here is derived from an EMBL/GenBank/DDBJ whole genome shotgun (WGS) entry which is preliminary data.</text>
</comment>